<dbReference type="Gene3D" id="2.60.120.10">
    <property type="entry name" value="Jelly Rolls"/>
    <property type="match status" value="1"/>
</dbReference>
<dbReference type="InterPro" id="IPR053146">
    <property type="entry name" value="QDO-like"/>
</dbReference>
<keyword evidence="3" id="KW-1185">Reference proteome</keyword>
<evidence type="ECO:0000313" key="2">
    <source>
        <dbReference type="EMBL" id="MXU66750.1"/>
    </source>
</evidence>
<dbReference type="SUPFAM" id="SSF51182">
    <property type="entry name" value="RmlC-like cupins"/>
    <property type="match status" value="1"/>
</dbReference>
<dbReference type="InterPro" id="IPR011051">
    <property type="entry name" value="RmlC_Cupin_sf"/>
</dbReference>
<gene>
    <name evidence="2" type="ORF">GSH16_14975</name>
</gene>
<dbReference type="AlphaFoldDB" id="A0A6B0TPZ6"/>
<sequence>MKDSLLGPGAIAWLGVHYKTILTTDATDGAMSITESVSPPGSGPPRHIHHDADETFVMLTGDSEFWLDGERFARGPGQTAFVPRGREHTFRVVSDVPARHLVILTPGGFERFFAEMAAGQLCIPQDMPEIAKIASKYNLTFTGPPLSSDDEEAIQ</sequence>
<reference evidence="2 3" key="1">
    <citation type="submission" date="2019-12" db="EMBL/GenBank/DDBJ databases">
        <title>Strain KN286 was isolated from seawater, which was collected from Caroline Seamount in the tropical western Pacific.</title>
        <authorList>
            <person name="Wang Q."/>
        </authorList>
    </citation>
    <scope>NUCLEOTIDE SEQUENCE [LARGE SCALE GENOMIC DNA]</scope>
    <source>
        <strain evidence="2 3">KN286</strain>
    </source>
</reference>
<protein>
    <submittedName>
        <fullName evidence="2">Cupin domain-containing protein</fullName>
    </submittedName>
</protein>
<dbReference type="InterPro" id="IPR014710">
    <property type="entry name" value="RmlC-like_jellyroll"/>
</dbReference>
<dbReference type="PANTHER" id="PTHR36440:SF1">
    <property type="entry name" value="PUTATIVE (AFU_ORTHOLOGUE AFUA_8G07350)-RELATED"/>
    <property type="match status" value="1"/>
</dbReference>
<evidence type="ECO:0000259" key="1">
    <source>
        <dbReference type="Pfam" id="PF07883"/>
    </source>
</evidence>
<dbReference type="Proteomes" id="UP000436016">
    <property type="component" value="Unassembled WGS sequence"/>
</dbReference>
<organism evidence="2 3">
    <name type="scientific">Oceanomicrobium pacificus</name>
    <dbReference type="NCBI Taxonomy" id="2692916"/>
    <lineage>
        <taxon>Bacteria</taxon>
        <taxon>Pseudomonadati</taxon>
        <taxon>Pseudomonadota</taxon>
        <taxon>Alphaproteobacteria</taxon>
        <taxon>Rhodobacterales</taxon>
        <taxon>Paracoccaceae</taxon>
        <taxon>Oceanomicrobium</taxon>
    </lineage>
</organism>
<name>A0A6B0TPZ6_9RHOB</name>
<accession>A0A6B0TPZ6</accession>
<dbReference type="RefSeq" id="WP_160856424.1">
    <property type="nucleotide sequence ID" value="NZ_WUWG01000008.1"/>
</dbReference>
<dbReference type="Pfam" id="PF07883">
    <property type="entry name" value="Cupin_2"/>
    <property type="match status" value="1"/>
</dbReference>
<dbReference type="EMBL" id="WUWG01000008">
    <property type="protein sequence ID" value="MXU66750.1"/>
    <property type="molecule type" value="Genomic_DNA"/>
</dbReference>
<feature type="domain" description="Cupin type-2" evidence="1">
    <location>
        <begin position="39"/>
        <end position="103"/>
    </location>
</feature>
<evidence type="ECO:0000313" key="3">
    <source>
        <dbReference type="Proteomes" id="UP000436016"/>
    </source>
</evidence>
<comment type="caution">
    <text evidence="2">The sequence shown here is derived from an EMBL/GenBank/DDBJ whole genome shotgun (WGS) entry which is preliminary data.</text>
</comment>
<dbReference type="PANTHER" id="PTHR36440">
    <property type="entry name" value="PUTATIVE (AFU_ORTHOLOGUE AFUA_8G07350)-RELATED"/>
    <property type="match status" value="1"/>
</dbReference>
<dbReference type="InterPro" id="IPR013096">
    <property type="entry name" value="Cupin_2"/>
</dbReference>
<proteinExistence type="predicted"/>